<evidence type="ECO:0000256" key="6">
    <source>
        <dbReference type="ARBA" id="ARBA00022438"/>
    </source>
</evidence>
<dbReference type="InterPro" id="IPR045357">
    <property type="entry name" value="Aminopeptidase_N-like_N"/>
</dbReference>
<dbReference type="GO" id="GO:0042277">
    <property type="term" value="F:peptide binding"/>
    <property type="evidence" value="ECO:0007669"/>
    <property type="project" value="TreeGrafter"/>
</dbReference>
<dbReference type="InterPro" id="IPR001930">
    <property type="entry name" value="Peptidase_M1"/>
</dbReference>
<dbReference type="NCBIfam" id="TIGR02412">
    <property type="entry name" value="pepN_strep_liv"/>
    <property type="match status" value="1"/>
</dbReference>
<gene>
    <name evidence="17" type="primary">pepN</name>
    <name evidence="17" type="ORF">JQS43_07185</name>
</gene>
<reference evidence="17" key="1">
    <citation type="submission" date="2021-02" db="EMBL/GenBank/DDBJ databases">
        <title>Natrosporangium hydrolyticum gen. nov., sp. nov, a haloalkaliphilic actinobacterium from a soda solonchak soil.</title>
        <authorList>
            <person name="Sorokin D.Y."/>
            <person name="Khijniak T.V."/>
            <person name="Zakharycheva A.P."/>
            <person name="Boueva O.V."/>
            <person name="Ariskina E.V."/>
            <person name="Hahnke R.L."/>
            <person name="Bunk B."/>
            <person name="Sproer C."/>
            <person name="Schumann P."/>
            <person name="Evtushenko L.I."/>
            <person name="Kublanov I.V."/>
        </authorList>
    </citation>
    <scope>NUCLEOTIDE SEQUENCE</scope>
    <source>
        <strain evidence="17">DSM 106523</strain>
    </source>
</reference>
<evidence type="ECO:0000256" key="1">
    <source>
        <dbReference type="ARBA" id="ARBA00000098"/>
    </source>
</evidence>
<feature type="domain" description="Peptidase M1 membrane alanine aminopeptidase" evidence="14">
    <location>
        <begin position="222"/>
        <end position="436"/>
    </location>
</feature>
<evidence type="ECO:0000256" key="10">
    <source>
        <dbReference type="ARBA" id="ARBA00022833"/>
    </source>
</evidence>
<evidence type="ECO:0000256" key="12">
    <source>
        <dbReference type="ARBA" id="ARBA00029811"/>
    </source>
</evidence>
<sequence length="844" mass="92501">MPSLTMQEAAERSALVSVTAYELDVDLTGGDTTFRGTTLIRFAAAEPGAETFVELRPETLHRATLNGEALDPTALREGRLRLPRLRAENQLEVVADYRYSHASEGMHRFVDPADDEVYVYAQPSITQAPAFMACFDQPDLKATVTLRVTADPRWLVRANADGKQVSPGRWEFAATAPIATYLITLAAGPYHEVTGEHDGIPLAVLARASLGAHLRREAPEILEITAACLDHFHRLFGVRYPFGAYRQVFAPEFSWGAMEFPGCVLIRDELMFQGAVTDTERERRAVLLAHEMAHMWFGNLVTMRWWDDLWLNESFADYLGWRVVVEATRWRTAWTTYRVRRKTWGYAADQRPSTHPVAATAVTDTAQALANFDGISYAKGSAVLRQLVAWVGDDAFLAGLRSYFDAHAYGNATLQDLLGALTEASGRDLAGWAQPWLREAQVNTLRPELAWADGRLARCQIRQSAPPDYPTLRPHRVSVGVYDEGADGQLRRRERVLVDLSPERDGEVTPVPELASTPAGALLLVDDEDLSYAKVRLPEATGEEVASLLSRLADPLARAVCWGSLWDACRDAELPANRLVTVATSAMPTETELPLFETMLEVTVDTVADRYLPPSQRPAAYAAVAAACRDVLAAAPPGSGWQLAAARGLIRCAGPEDQSWLGSWLAGGAPAGLPVDAELRWRILCRLAVLGVVDDEQITAEAARDRSARGRQEAIRARAARPDPAAKAAAWQLIVADRELSNRLVLAAADGFWRPEHATQTQPYVARYFAEINETAGWRSEQMLAAVTQAAFPSYAVDAETLAAAQARLATGDLHPIVRRELGDAADDLRRALAARTEVVASAG</sequence>
<evidence type="ECO:0000313" key="17">
    <source>
        <dbReference type="EMBL" id="QSB16082.1"/>
    </source>
</evidence>
<organism evidence="17 18">
    <name type="scientific">Natronosporangium hydrolyticum</name>
    <dbReference type="NCBI Taxonomy" id="2811111"/>
    <lineage>
        <taxon>Bacteria</taxon>
        <taxon>Bacillati</taxon>
        <taxon>Actinomycetota</taxon>
        <taxon>Actinomycetes</taxon>
        <taxon>Micromonosporales</taxon>
        <taxon>Micromonosporaceae</taxon>
        <taxon>Natronosporangium</taxon>
    </lineage>
</organism>
<dbReference type="GO" id="GO:0016285">
    <property type="term" value="F:alanyl aminopeptidase activity"/>
    <property type="evidence" value="ECO:0007669"/>
    <property type="project" value="UniProtKB-EC"/>
</dbReference>
<dbReference type="GO" id="GO:0006508">
    <property type="term" value="P:proteolysis"/>
    <property type="evidence" value="ECO:0007669"/>
    <property type="project" value="UniProtKB-KW"/>
</dbReference>
<dbReference type="CDD" id="cd09602">
    <property type="entry name" value="M1_APN"/>
    <property type="match status" value="1"/>
</dbReference>
<keyword evidence="18" id="KW-1185">Reference proteome</keyword>
<evidence type="ECO:0000259" key="16">
    <source>
        <dbReference type="Pfam" id="PF17900"/>
    </source>
</evidence>
<evidence type="ECO:0000256" key="2">
    <source>
        <dbReference type="ARBA" id="ARBA00001947"/>
    </source>
</evidence>
<evidence type="ECO:0000259" key="14">
    <source>
        <dbReference type="Pfam" id="PF01433"/>
    </source>
</evidence>
<evidence type="ECO:0000256" key="7">
    <source>
        <dbReference type="ARBA" id="ARBA00022670"/>
    </source>
</evidence>
<evidence type="ECO:0000313" key="18">
    <source>
        <dbReference type="Proteomes" id="UP000662857"/>
    </source>
</evidence>
<comment type="similarity">
    <text evidence="3">Belongs to the peptidase M1 family.</text>
</comment>
<dbReference type="PRINTS" id="PR00756">
    <property type="entry name" value="ALADIPTASE"/>
</dbReference>
<comment type="cofactor">
    <cofactor evidence="2">
        <name>Zn(2+)</name>
        <dbReference type="ChEBI" id="CHEBI:29105"/>
    </cofactor>
</comment>
<dbReference type="Pfam" id="PF01433">
    <property type="entry name" value="Peptidase_M1"/>
    <property type="match status" value="1"/>
</dbReference>
<dbReference type="RefSeq" id="WP_239678284.1">
    <property type="nucleotide sequence ID" value="NZ_CP070499.1"/>
</dbReference>
<proteinExistence type="inferred from homology"/>
<dbReference type="Gene3D" id="1.10.390.10">
    <property type="entry name" value="Neutral Protease Domain 2"/>
    <property type="match status" value="1"/>
</dbReference>
<keyword evidence="11" id="KW-0482">Metalloprotease</keyword>
<keyword evidence="9 17" id="KW-0378">Hydrolase</keyword>
<name>A0A895YJ67_9ACTN</name>
<dbReference type="PANTHER" id="PTHR11533:SF174">
    <property type="entry name" value="PUROMYCIN-SENSITIVE AMINOPEPTIDASE-RELATED"/>
    <property type="match status" value="1"/>
</dbReference>
<dbReference type="SUPFAM" id="SSF55486">
    <property type="entry name" value="Metalloproteases ('zincins'), catalytic domain"/>
    <property type="match status" value="1"/>
</dbReference>
<dbReference type="GO" id="GO:0070006">
    <property type="term" value="F:metalloaminopeptidase activity"/>
    <property type="evidence" value="ECO:0007669"/>
    <property type="project" value="TreeGrafter"/>
</dbReference>
<dbReference type="InterPro" id="IPR014782">
    <property type="entry name" value="Peptidase_M1_dom"/>
</dbReference>
<evidence type="ECO:0000256" key="4">
    <source>
        <dbReference type="ARBA" id="ARBA00012564"/>
    </source>
</evidence>
<dbReference type="GO" id="GO:0005615">
    <property type="term" value="C:extracellular space"/>
    <property type="evidence" value="ECO:0007669"/>
    <property type="project" value="TreeGrafter"/>
</dbReference>
<dbReference type="EMBL" id="CP070499">
    <property type="protein sequence ID" value="QSB16082.1"/>
    <property type="molecule type" value="Genomic_DNA"/>
</dbReference>
<evidence type="ECO:0000256" key="13">
    <source>
        <dbReference type="ARBA" id="ARBA00031533"/>
    </source>
</evidence>
<keyword evidence="7" id="KW-0645">Protease</keyword>
<accession>A0A895YJ67</accession>
<evidence type="ECO:0000256" key="3">
    <source>
        <dbReference type="ARBA" id="ARBA00010136"/>
    </source>
</evidence>
<evidence type="ECO:0000259" key="15">
    <source>
        <dbReference type="Pfam" id="PF11838"/>
    </source>
</evidence>
<evidence type="ECO:0000256" key="9">
    <source>
        <dbReference type="ARBA" id="ARBA00022801"/>
    </source>
</evidence>
<dbReference type="Pfam" id="PF11838">
    <property type="entry name" value="ERAP1_C"/>
    <property type="match status" value="1"/>
</dbReference>
<dbReference type="EC" id="3.4.11.2" evidence="4"/>
<dbReference type="GO" id="GO:0043171">
    <property type="term" value="P:peptide catabolic process"/>
    <property type="evidence" value="ECO:0007669"/>
    <property type="project" value="TreeGrafter"/>
</dbReference>
<dbReference type="GO" id="GO:0016020">
    <property type="term" value="C:membrane"/>
    <property type="evidence" value="ECO:0007669"/>
    <property type="project" value="TreeGrafter"/>
</dbReference>
<protein>
    <recommendedName>
        <fullName evidence="5">Aminopeptidase N</fullName>
        <ecNumber evidence="4">3.4.11.2</ecNumber>
    </recommendedName>
    <alternativeName>
        <fullName evidence="12">Alanine aminopeptidase</fullName>
    </alternativeName>
    <alternativeName>
        <fullName evidence="13">Lysyl aminopeptidase</fullName>
    </alternativeName>
</protein>
<dbReference type="PANTHER" id="PTHR11533">
    <property type="entry name" value="PROTEASE M1 ZINC METALLOPROTEASE"/>
    <property type="match status" value="1"/>
</dbReference>
<dbReference type="InterPro" id="IPR027268">
    <property type="entry name" value="Peptidase_M4/M1_CTD_sf"/>
</dbReference>
<dbReference type="InterPro" id="IPR050344">
    <property type="entry name" value="Peptidase_M1_aminopeptidases"/>
</dbReference>
<dbReference type="Pfam" id="PF17900">
    <property type="entry name" value="Peptidase_M1_N"/>
    <property type="match status" value="1"/>
</dbReference>
<dbReference type="Gene3D" id="2.60.40.1730">
    <property type="entry name" value="tricorn interacting facor f3 domain"/>
    <property type="match status" value="1"/>
</dbReference>
<feature type="domain" description="Aminopeptidase N-like N-terminal" evidence="16">
    <location>
        <begin position="83"/>
        <end position="182"/>
    </location>
</feature>
<feature type="domain" description="ERAP1-like C-terminal" evidence="15">
    <location>
        <begin position="523"/>
        <end position="831"/>
    </location>
</feature>
<comment type="catalytic activity">
    <reaction evidence="1">
        <text>Release of an N-terminal amino acid, Xaa-|-Yaa- from a peptide, amide or arylamide. Xaa is preferably Ala, but may be most amino acids including Pro (slow action). When a terminal hydrophobic residue is followed by a prolyl residue, the two may be released as an intact Xaa-Pro dipeptide.</text>
        <dbReference type="EC" id="3.4.11.2"/>
    </reaction>
</comment>
<dbReference type="InterPro" id="IPR024571">
    <property type="entry name" value="ERAP1-like_C_dom"/>
</dbReference>
<keyword evidence="10" id="KW-0862">Zinc</keyword>
<evidence type="ECO:0000256" key="5">
    <source>
        <dbReference type="ARBA" id="ARBA00015611"/>
    </source>
</evidence>
<dbReference type="Proteomes" id="UP000662857">
    <property type="component" value="Chromosome"/>
</dbReference>
<dbReference type="SUPFAM" id="SSF63737">
    <property type="entry name" value="Leukotriene A4 hydrolase N-terminal domain"/>
    <property type="match status" value="1"/>
</dbReference>
<evidence type="ECO:0000256" key="8">
    <source>
        <dbReference type="ARBA" id="ARBA00022723"/>
    </source>
</evidence>
<evidence type="ECO:0000256" key="11">
    <source>
        <dbReference type="ARBA" id="ARBA00023049"/>
    </source>
</evidence>
<dbReference type="InterPro" id="IPR042097">
    <property type="entry name" value="Aminopeptidase_N-like_N_sf"/>
</dbReference>
<keyword evidence="6 17" id="KW-0031">Aminopeptidase</keyword>
<dbReference type="GO" id="GO:0005737">
    <property type="term" value="C:cytoplasm"/>
    <property type="evidence" value="ECO:0007669"/>
    <property type="project" value="TreeGrafter"/>
</dbReference>
<dbReference type="GO" id="GO:0008270">
    <property type="term" value="F:zinc ion binding"/>
    <property type="evidence" value="ECO:0007669"/>
    <property type="project" value="InterPro"/>
</dbReference>
<dbReference type="AlphaFoldDB" id="A0A895YJ67"/>
<keyword evidence="8" id="KW-0479">Metal-binding</keyword>
<dbReference type="KEGG" id="nhy:JQS43_07185"/>
<dbReference type="InterPro" id="IPR012778">
    <property type="entry name" value="Pept_M1_aminopeptidase"/>
</dbReference>